<name>A0A316V6Z8_9BASI</name>
<accession>A0A316V6Z8</accession>
<evidence type="ECO:0000256" key="3">
    <source>
        <dbReference type="SAM" id="MobiDB-lite"/>
    </source>
</evidence>
<feature type="compositionally biased region" description="Basic residues" evidence="3">
    <location>
        <begin position="252"/>
        <end position="261"/>
    </location>
</feature>
<feature type="compositionally biased region" description="Polar residues" evidence="3">
    <location>
        <begin position="168"/>
        <end position="177"/>
    </location>
</feature>
<feature type="compositionally biased region" description="Basic residues" evidence="3">
    <location>
        <begin position="23"/>
        <end position="33"/>
    </location>
</feature>
<dbReference type="InterPro" id="IPR039896">
    <property type="entry name" value="Red-like"/>
</dbReference>
<gene>
    <name evidence="5" type="ORF">FA14DRAFT_162159</name>
</gene>
<feature type="compositionally biased region" description="Acidic residues" evidence="3">
    <location>
        <begin position="342"/>
        <end position="353"/>
    </location>
</feature>
<evidence type="ECO:0000259" key="4">
    <source>
        <dbReference type="Pfam" id="PF07808"/>
    </source>
</evidence>
<dbReference type="EMBL" id="KZ819605">
    <property type="protein sequence ID" value="PWN32964.1"/>
    <property type="molecule type" value="Genomic_DNA"/>
</dbReference>
<evidence type="ECO:0000256" key="1">
    <source>
        <dbReference type="ARBA" id="ARBA00004123"/>
    </source>
</evidence>
<dbReference type="PANTHER" id="PTHR12765">
    <property type="entry name" value="RED PROTEIN IK FACTOR CYTOKINE IK"/>
    <property type="match status" value="1"/>
</dbReference>
<feature type="compositionally biased region" description="Polar residues" evidence="3">
    <location>
        <begin position="240"/>
        <end position="251"/>
    </location>
</feature>
<dbReference type="Proteomes" id="UP000245771">
    <property type="component" value="Unassembled WGS sequence"/>
</dbReference>
<feature type="region of interest" description="Disordered" evidence="3">
    <location>
        <begin position="162"/>
        <end position="353"/>
    </location>
</feature>
<feature type="compositionally biased region" description="Basic and acidic residues" evidence="3">
    <location>
        <begin position="190"/>
        <end position="206"/>
    </location>
</feature>
<organism evidence="5 6">
    <name type="scientific">Meira miltonrushii</name>
    <dbReference type="NCBI Taxonomy" id="1280837"/>
    <lineage>
        <taxon>Eukaryota</taxon>
        <taxon>Fungi</taxon>
        <taxon>Dikarya</taxon>
        <taxon>Basidiomycota</taxon>
        <taxon>Ustilaginomycotina</taxon>
        <taxon>Exobasidiomycetes</taxon>
        <taxon>Exobasidiales</taxon>
        <taxon>Brachybasidiaceae</taxon>
        <taxon>Meira</taxon>
    </lineage>
</organism>
<dbReference type="Pfam" id="PF07808">
    <property type="entry name" value="RED_N"/>
    <property type="match status" value="1"/>
</dbReference>
<evidence type="ECO:0000256" key="2">
    <source>
        <dbReference type="ARBA" id="ARBA00023242"/>
    </source>
</evidence>
<feature type="region of interest" description="Disordered" evidence="3">
    <location>
        <begin position="1"/>
        <end position="73"/>
    </location>
</feature>
<dbReference type="InParanoid" id="A0A316V6Z8"/>
<dbReference type="STRING" id="1280837.A0A316V6Z8"/>
<dbReference type="RefSeq" id="XP_025353266.1">
    <property type="nucleotide sequence ID" value="XM_025499450.1"/>
</dbReference>
<keyword evidence="6" id="KW-1185">Reference proteome</keyword>
<feature type="compositionally biased region" description="Basic and acidic residues" evidence="3">
    <location>
        <begin position="225"/>
        <end position="235"/>
    </location>
</feature>
<dbReference type="InterPro" id="IPR012916">
    <property type="entry name" value="RED_N"/>
</dbReference>
<protein>
    <recommendedName>
        <fullName evidence="4">RED-like N-terminal domain-containing protein</fullName>
    </recommendedName>
</protein>
<comment type="subcellular location">
    <subcellularLocation>
        <location evidence="1">Nucleus</location>
    </subcellularLocation>
</comment>
<dbReference type="GO" id="GO:0005634">
    <property type="term" value="C:nucleus"/>
    <property type="evidence" value="ECO:0007669"/>
    <property type="project" value="UniProtKB-SubCell"/>
</dbReference>
<evidence type="ECO:0000313" key="5">
    <source>
        <dbReference type="EMBL" id="PWN32964.1"/>
    </source>
</evidence>
<keyword evidence="2" id="KW-0539">Nucleus</keyword>
<feature type="compositionally biased region" description="Polar residues" evidence="3">
    <location>
        <begin position="1"/>
        <end position="13"/>
    </location>
</feature>
<reference evidence="5 6" key="1">
    <citation type="journal article" date="2018" name="Mol. Biol. Evol.">
        <title>Broad Genomic Sampling Reveals a Smut Pathogenic Ancestry of the Fungal Clade Ustilaginomycotina.</title>
        <authorList>
            <person name="Kijpornyongpan T."/>
            <person name="Mondo S.J."/>
            <person name="Barry K."/>
            <person name="Sandor L."/>
            <person name="Lee J."/>
            <person name="Lipzen A."/>
            <person name="Pangilinan J."/>
            <person name="LaButti K."/>
            <person name="Hainaut M."/>
            <person name="Henrissat B."/>
            <person name="Grigoriev I.V."/>
            <person name="Spatafora J.W."/>
            <person name="Aime M.C."/>
        </authorList>
    </citation>
    <scope>NUCLEOTIDE SEQUENCE [LARGE SCALE GENOMIC DNA]</scope>
    <source>
        <strain evidence="5 6">MCA 3882</strain>
    </source>
</reference>
<proteinExistence type="predicted"/>
<feature type="domain" description="RED-like N-terminal" evidence="4">
    <location>
        <begin position="65"/>
        <end position="182"/>
    </location>
</feature>
<feature type="compositionally biased region" description="Basic residues" evidence="3">
    <location>
        <begin position="215"/>
        <end position="224"/>
    </location>
</feature>
<dbReference type="AlphaFoldDB" id="A0A316V6Z8"/>
<sequence>MDQSAFRQLVSSQGSGGSTNAGKSKRVLGKGQKRTGLASTSNKDEDVSSKFIPRKVGKNANSTEEDEEEENERARLKKLYAENYTDRAAARRSGQEELNEFHDVEMLKKDFAKRLGSANDESERQQIREQMAFLGGDAKHTVLVDGLDFALLEQQRAKMNGDDDLENAFQSTSSSQRTTEKAPSAGIAHAKNDKFKPIGSSKPKEEESPEYIWRNGKRMRKKRKDRDTSGKDAEMKGSVTEVSSDGASTQSKRAKVPKKTKEKAESSTTATAQLDEAAENDGESVPPKAPEEGAITASSKLPSSTNIQSAIDQDKKEVNAPAENSDEDDEDIFAGAGRWDGLAEDASDEDGAI</sequence>
<feature type="compositionally biased region" description="Polar residues" evidence="3">
    <location>
        <begin position="296"/>
        <end position="311"/>
    </location>
</feature>
<dbReference type="OrthoDB" id="3366823at2759"/>
<dbReference type="GeneID" id="37021231"/>
<evidence type="ECO:0000313" key="6">
    <source>
        <dbReference type="Proteomes" id="UP000245771"/>
    </source>
</evidence>